<feature type="signal peptide" evidence="1">
    <location>
        <begin position="1"/>
        <end position="20"/>
    </location>
</feature>
<organism evidence="2 3">
    <name type="scientific">Pseudomonas aeruginosa (strain UCBPP-PA14)</name>
    <dbReference type="NCBI Taxonomy" id="208963"/>
    <lineage>
        <taxon>Bacteria</taxon>
        <taxon>Pseudomonadati</taxon>
        <taxon>Pseudomonadota</taxon>
        <taxon>Gammaproteobacteria</taxon>
        <taxon>Pseudomonadales</taxon>
        <taxon>Pseudomonadaceae</taxon>
        <taxon>Pseudomonas</taxon>
    </lineage>
</organism>
<protein>
    <recommendedName>
        <fullName evidence="4">Secreted protein</fullName>
    </recommendedName>
</protein>
<dbReference type="RefSeq" id="WP_003139039.1">
    <property type="nucleotide sequence ID" value="NC_008463.1"/>
</dbReference>
<feature type="chain" id="PRO_5030007584" description="Secreted protein" evidence="1">
    <location>
        <begin position="21"/>
        <end position="113"/>
    </location>
</feature>
<name>A0A0H2ZBY6_PSEAB</name>
<dbReference type="HOGENOM" id="CLU_167585_0_0_6"/>
<dbReference type="Proteomes" id="UP000000653">
    <property type="component" value="Chromosome"/>
</dbReference>
<dbReference type="AlphaFoldDB" id="A0A0H2ZBY6"/>
<dbReference type="KEGG" id="pau:PA14_31300"/>
<sequence>MPCRLSLIVFPALFSIAAGAAEELKDMAGSTIVVAGRLEAVECPGAGLYDCTGWPANLYRFEGQDVCLSIEAGCDYSCDGILSEKGGTQSILVSGSYRDHIRKVEGTQVSCPR</sequence>
<evidence type="ECO:0000256" key="1">
    <source>
        <dbReference type="SAM" id="SignalP"/>
    </source>
</evidence>
<keyword evidence="1" id="KW-0732">Signal</keyword>
<accession>A0A0H2ZBY6</accession>
<reference evidence="2 3" key="1">
    <citation type="journal article" date="2006" name="Genome Biol.">
        <title>Genomic analysis reveals that Pseudomonas aeruginosa virulence is combinatorial.</title>
        <authorList>
            <person name="Lee D.G."/>
            <person name="Urbach J.M."/>
            <person name="Wu G."/>
            <person name="Liberati N.T."/>
            <person name="Feinbaum R.L."/>
            <person name="Miyata S."/>
            <person name="Diggins L.T."/>
            <person name="He J."/>
            <person name="Saucier M."/>
            <person name="Deziel E."/>
            <person name="Friedman L."/>
            <person name="Li L."/>
            <person name="Grills G."/>
            <person name="Montgomery K."/>
            <person name="Kucherlapati R."/>
            <person name="Rahme L.G."/>
            <person name="Ausubel F.M."/>
        </authorList>
    </citation>
    <scope>NUCLEOTIDE SEQUENCE [LARGE SCALE GENOMIC DNA]</scope>
    <source>
        <strain evidence="2 3">UCBPP-PA14</strain>
    </source>
</reference>
<gene>
    <name evidence="2" type="ordered locus">PA14_31300</name>
</gene>
<evidence type="ECO:0000313" key="3">
    <source>
        <dbReference type="Proteomes" id="UP000000653"/>
    </source>
</evidence>
<proteinExistence type="predicted"/>
<evidence type="ECO:0000313" key="2">
    <source>
        <dbReference type="EMBL" id="ABJ11752.1"/>
    </source>
</evidence>
<dbReference type="EMBL" id="CP000438">
    <property type="protein sequence ID" value="ABJ11752.1"/>
    <property type="molecule type" value="Genomic_DNA"/>
</dbReference>
<dbReference type="BioCyc" id="PAER208963:G1G74-2636-MONOMER"/>
<evidence type="ECO:0008006" key="4">
    <source>
        <dbReference type="Google" id="ProtNLM"/>
    </source>
</evidence>